<keyword evidence="3" id="KW-1185">Reference proteome</keyword>
<dbReference type="Gene3D" id="3.40.190.10">
    <property type="entry name" value="Periplasmic binding protein-like II"/>
    <property type="match status" value="2"/>
</dbReference>
<reference evidence="2" key="1">
    <citation type="submission" date="2021-10" db="EMBL/GenBank/DDBJ databases">
        <title>The complete genome sequence of Leeia sp. TBRC 13508.</title>
        <authorList>
            <person name="Charoenyingcharoen P."/>
            <person name="Yukphan P."/>
        </authorList>
    </citation>
    <scope>NUCLEOTIDE SEQUENCE</scope>
    <source>
        <strain evidence="2">TBRC 13508</strain>
    </source>
</reference>
<evidence type="ECO:0000256" key="1">
    <source>
        <dbReference type="SAM" id="SignalP"/>
    </source>
</evidence>
<name>A0ABS8D939_9NEIS</name>
<feature type="signal peptide" evidence="1">
    <location>
        <begin position="1"/>
        <end position="27"/>
    </location>
</feature>
<evidence type="ECO:0000313" key="2">
    <source>
        <dbReference type="EMBL" id="MCB6184451.1"/>
    </source>
</evidence>
<gene>
    <name evidence="2" type="ORF">LIN78_12930</name>
</gene>
<organism evidence="2 3">
    <name type="scientific">Leeia speluncae</name>
    <dbReference type="NCBI Taxonomy" id="2884804"/>
    <lineage>
        <taxon>Bacteria</taxon>
        <taxon>Pseudomonadati</taxon>
        <taxon>Pseudomonadota</taxon>
        <taxon>Betaproteobacteria</taxon>
        <taxon>Neisseriales</taxon>
        <taxon>Leeiaceae</taxon>
        <taxon>Leeia</taxon>
    </lineage>
</organism>
<evidence type="ECO:0000313" key="3">
    <source>
        <dbReference type="Proteomes" id="UP001165395"/>
    </source>
</evidence>
<comment type="caution">
    <text evidence="2">The sequence shown here is derived from an EMBL/GenBank/DDBJ whole genome shotgun (WGS) entry which is preliminary data.</text>
</comment>
<accession>A0ABS8D939</accession>
<keyword evidence="1" id="KW-0732">Signal</keyword>
<dbReference type="PANTHER" id="PTHR35936:SF25">
    <property type="entry name" value="ABC TRANSPORTER SUBSTRATE-BINDING PROTEIN"/>
    <property type="match status" value="1"/>
</dbReference>
<dbReference type="SUPFAM" id="SSF53850">
    <property type="entry name" value="Periplasmic binding protein-like II"/>
    <property type="match status" value="1"/>
</dbReference>
<protein>
    <submittedName>
        <fullName evidence="2">Transporter substrate-binding domain-containing protein</fullName>
    </submittedName>
</protein>
<sequence>MGIRIGGCLVGFMLFSFLSFFSADVFASTNQTIVLSADEWCPYNCHPNTDTPGILVELAKAAWKPLGYDVDYQVLPWARAKLQAIQSSNIGLLGAGRGLDEQQFIYGKVPPLVSPFCFFTKPSLTWSFYGVKALEPIRLGTAYGYNYDGEVGIYVKNGLASNSKFVDASMGDLPANQNFDKLQADRLDVVLEDRLVSQYIAAQRQPKLKIREAGCIVADDTIYLVLPKKMKNAEKLMSALDSYITQSRQDGRFAKLLQKYGIFVKGY</sequence>
<dbReference type="Proteomes" id="UP001165395">
    <property type="component" value="Unassembled WGS sequence"/>
</dbReference>
<dbReference type="PANTHER" id="PTHR35936">
    <property type="entry name" value="MEMBRANE-BOUND LYTIC MUREIN TRANSGLYCOSYLASE F"/>
    <property type="match status" value="1"/>
</dbReference>
<dbReference type="EMBL" id="JAJBZT010000007">
    <property type="protein sequence ID" value="MCB6184451.1"/>
    <property type="molecule type" value="Genomic_DNA"/>
</dbReference>
<dbReference type="RefSeq" id="WP_227181261.1">
    <property type="nucleotide sequence ID" value="NZ_JAJBZT010000007.1"/>
</dbReference>
<proteinExistence type="predicted"/>
<feature type="chain" id="PRO_5045404339" evidence="1">
    <location>
        <begin position="28"/>
        <end position="267"/>
    </location>
</feature>